<evidence type="ECO:0000313" key="2">
    <source>
        <dbReference type="EMBL" id="ELP84748.1"/>
    </source>
</evidence>
<sequence length="187" mass="21695">MSSAPSNSTKENIQTRQSRDKKTKEVAQLSFLTWILNEQFSFTFQRPKKRSTVNFCFPDLLEIDFGKDKMDMTKFLNERVEEDFTQFCKSMTVKQASRKVDHLKRVYINNYLTDLAVHSGVAIQSKSTKKDLEQMERFVEIQFRGETFGQNSIIEAGVEINVHLMEFLGENTIVNIPKGQLFNSFSL</sequence>
<accession>A0A0A1U1G6</accession>
<feature type="region of interest" description="Disordered" evidence="1">
    <location>
        <begin position="1"/>
        <end position="21"/>
    </location>
</feature>
<reference evidence="2 3" key="1">
    <citation type="submission" date="2012-10" db="EMBL/GenBank/DDBJ databases">
        <authorList>
            <person name="Zafar N."/>
            <person name="Inman J."/>
            <person name="Hall N."/>
            <person name="Lorenzi H."/>
            <person name="Caler E."/>
        </authorList>
    </citation>
    <scope>NUCLEOTIDE SEQUENCE [LARGE SCALE GENOMIC DNA]</scope>
    <source>
        <strain evidence="2 3">IP1</strain>
    </source>
</reference>
<gene>
    <name evidence="2" type="ORF">EIN_174430</name>
</gene>
<evidence type="ECO:0000313" key="3">
    <source>
        <dbReference type="Proteomes" id="UP000014680"/>
    </source>
</evidence>
<dbReference type="GeneID" id="14883442"/>
<proteinExistence type="predicted"/>
<dbReference type="EMBL" id="KB207112">
    <property type="protein sequence ID" value="ELP84748.1"/>
    <property type="molecule type" value="Genomic_DNA"/>
</dbReference>
<protein>
    <submittedName>
        <fullName evidence="2">Uncharacterized protein</fullName>
    </submittedName>
</protein>
<dbReference type="AlphaFoldDB" id="A0A0A1U1G6"/>
<organism evidence="2 3">
    <name type="scientific">Entamoeba invadens IP1</name>
    <dbReference type="NCBI Taxonomy" id="370355"/>
    <lineage>
        <taxon>Eukaryota</taxon>
        <taxon>Amoebozoa</taxon>
        <taxon>Evosea</taxon>
        <taxon>Archamoebae</taxon>
        <taxon>Mastigamoebida</taxon>
        <taxon>Entamoebidae</taxon>
        <taxon>Entamoeba</taxon>
    </lineage>
</organism>
<dbReference type="OMA" id="INVHLME"/>
<dbReference type="OrthoDB" id="25988at2759"/>
<dbReference type="RefSeq" id="XP_004184094.1">
    <property type="nucleotide sequence ID" value="XM_004184046.1"/>
</dbReference>
<evidence type="ECO:0000256" key="1">
    <source>
        <dbReference type="SAM" id="MobiDB-lite"/>
    </source>
</evidence>
<dbReference type="KEGG" id="eiv:EIN_174430"/>
<keyword evidence="3" id="KW-1185">Reference proteome</keyword>
<name>A0A0A1U1G6_ENTIV</name>
<dbReference type="Proteomes" id="UP000014680">
    <property type="component" value="Unassembled WGS sequence"/>
</dbReference>
<feature type="compositionally biased region" description="Polar residues" evidence="1">
    <location>
        <begin position="1"/>
        <end position="16"/>
    </location>
</feature>
<dbReference type="VEuPathDB" id="AmoebaDB:EIN_174430"/>